<organism evidence="1 2">
    <name type="scientific">Caballeronia insecticola</name>
    <dbReference type="NCBI Taxonomy" id="758793"/>
    <lineage>
        <taxon>Bacteria</taxon>
        <taxon>Pseudomonadati</taxon>
        <taxon>Pseudomonadota</taxon>
        <taxon>Betaproteobacteria</taxon>
        <taxon>Burkholderiales</taxon>
        <taxon>Burkholderiaceae</taxon>
        <taxon>Caballeronia</taxon>
    </lineage>
</organism>
<name>R4WUE2_9BURK</name>
<evidence type="ECO:0000313" key="1">
    <source>
        <dbReference type="EMBL" id="BAN28203.1"/>
    </source>
</evidence>
<dbReference type="HOGENOM" id="CLU_3165538_0_0_4"/>
<dbReference type="AlphaFoldDB" id="R4WUE2"/>
<dbReference type="Proteomes" id="UP000013966">
    <property type="component" value="Plasmid p2"/>
</dbReference>
<keyword evidence="1" id="KW-0614">Plasmid</keyword>
<geneLocation type="plasmid" evidence="1 2">
    <name>p2</name>
</geneLocation>
<gene>
    <name evidence="1" type="ORF">BRPE64_ECDS00450</name>
</gene>
<sequence length="47" mass="5190">MHGPTLQVVPSSLIETALLSSRRYMGAARIWCETARRDGISGRFAAR</sequence>
<evidence type="ECO:0000313" key="2">
    <source>
        <dbReference type="Proteomes" id="UP000013966"/>
    </source>
</evidence>
<proteinExistence type="predicted"/>
<reference evidence="1 2" key="2">
    <citation type="journal article" date="2018" name="Int. J. Syst. Evol. Microbiol.">
        <title>Burkholderia insecticola sp. nov., a gut symbiotic bacterium of the bean bug Riptortus pedestris.</title>
        <authorList>
            <person name="Takeshita K."/>
            <person name="Tamaki H."/>
            <person name="Ohbayashi T."/>
            <person name="Meng X.-Y."/>
            <person name="Sone T."/>
            <person name="Mitani Y."/>
            <person name="Peeters C."/>
            <person name="Kikuchi Y."/>
            <person name="Vandamme P."/>
        </authorList>
    </citation>
    <scope>NUCLEOTIDE SEQUENCE [LARGE SCALE GENOMIC DNA]</scope>
    <source>
        <strain evidence="1">RPE64</strain>
        <plasmid evidence="1 2">p2</plasmid>
    </source>
</reference>
<reference evidence="1 2" key="1">
    <citation type="journal article" date="2013" name="Genome Announc.">
        <title>Complete Genome Sequence of Burkholderia sp. Strain RPE64, Bacterial Symbiont of the Bean Bug Riptortus pedestris.</title>
        <authorList>
            <person name="Shibata T.F."/>
            <person name="Maeda T."/>
            <person name="Nikoh N."/>
            <person name="Yamaguchi K."/>
            <person name="Oshima K."/>
            <person name="Hattori M."/>
            <person name="Nishiyama T."/>
            <person name="Hasebe M."/>
            <person name="Fukatsu T."/>
            <person name="Kikuchi Y."/>
            <person name="Shigenobu S."/>
        </authorList>
    </citation>
    <scope>NUCLEOTIDE SEQUENCE [LARGE SCALE GENOMIC DNA]</scope>
    <source>
        <plasmid evidence="1 2">p2</plasmid>
    </source>
</reference>
<protein>
    <submittedName>
        <fullName evidence="1">Uncharacterized protein</fullName>
    </submittedName>
</protein>
<keyword evidence="2" id="KW-1185">Reference proteome</keyword>
<dbReference type="KEGG" id="buo:BRPE64_ECDS00450"/>
<accession>R4WUE2</accession>
<dbReference type="EMBL" id="AP013062">
    <property type="protein sequence ID" value="BAN28203.1"/>
    <property type="molecule type" value="Genomic_DNA"/>
</dbReference>